<keyword evidence="3" id="KW-1185">Reference proteome</keyword>
<evidence type="ECO:0000313" key="2">
    <source>
        <dbReference type="EMBL" id="PSH65239.1"/>
    </source>
</evidence>
<name>A0A2P7BFN2_9HYPH</name>
<dbReference type="InterPro" id="IPR003692">
    <property type="entry name" value="Hydantoinase_B"/>
</dbReference>
<dbReference type="OrthoDB" id="9761586at2"/>
<dbReference type="PANTHER" id="PTHR11365">
    <property type="entry name" value="5-OXOPROLINASE RELATED"/>
    <property type="match status" value="1"/>
</dbReference>
<evidence type="ECO:0000313" key="3">
    <source>
        <dbReference type="Proteomes" id="UP000241764"/>
    </source>
</evidence>
<accession>A0A2P7BFN2</accession>
<sequence length="776" mass="82576">MSTIGTIFRWILSRQGPLSSSILKPPSLLRRVKSVGSTLMPISPSSVRRAAMAGTEQSIDPITFEVVRNKLQAITEEQAITLKSVSGSPVVTEATDFNNGLYLVDGSIVTMGPQVLFHTGTMSSVIRSINENFSENPGISEGDMFILNDPYRGAIHQPDVSIVAPVFHNGRHVAWAGSCAHQLDVGGMSFGSWAIGATEIQQEAMLLPGIKLVEGGVLRQDLWQMIMGMTRLPHMLGLDLKAMIAANNVAARRLVELMDRYGGDTVDAIMRGEIANSERQIRDLLRSLPDGVFRARDYIEHDGHQNVLYQVCVTATKKGDCLTLDLTGTSPQAPGFINCTASGMRGAAMTGLLPILAPQIRWNEGIMNAVDFVAPEGILCNASWPAPVSSGTISTAWIVQNVVVAALSRMVTCSPELSCEGQAVTKGHMMVMTLAGLDRDGAPFGTFLLDSTAGGGGAFNDHDGLDGSGDYCVPRPAIANVEANEANGPFLYLYRSFVRDTGGPGRQRGGAGTSLAIVPYGTPGLHAMMLGHGVEVPNSVGQFGGLPGACGRNFMLKDAGDPEFVAGLAGDLEEILDLNVEELGAKPGRMWLSSRDVLGYAFQGGGGYGDALKRDPEAVRADVLNGHVSVAAARSQYGVALSNDGIDHAATEVLRGEIRSRRLGGTVPARAAGSGDMRISSSRFSCDCGCDLGPTNGNWKEHARSYRVEATSYGEHIRTHVDLELYEHVCTECGSLLEAEVVRKGDAPLVTLMLDAEWSGDMPTQPYERSSANAAA</sequence>
<proteinExistence type="predicted"/>
<organism evidence="2 3">
    <name type="scientific">Phyllobacterium sophorae</name>
    <dbReference type="NCBI Taxonomy" id="1520277"/>
    <lineage>
        <taxon>Bacteria</taxon>
        <taxon>Pseudomonadati</taxon>
        <taxon>Pseudomonadota</taxon>
        <taxon>Alphaproteobacteria</taxon>
        <taxon>Hyphomicrobiales</taxon>
        <taxon>Phyllobacteriaceae</taxon>
        <taxon>Phyllobacterium</taxon>
    </lineage>
</organism>
<dbReference type="GO" id="GO:0005829">
    <property type="term" value="C:cytosol"/>
    <property type="evidence" value="ECO:0007669"/>
    <property type="project" value="TreeGrafter"/>
</dbReference>
<dbReference type="InterPro" id="IPR045079">
    <property type="entry name" value="Oxoprolinase-like"/>
</dbReference>
<feature type="domain" description="Hydantoinase B/oxoprolinase" evidence="1">
    <location>
        <begin position="60"/>
        <end position="610"/>
    </location>
</feature>
<evidence type="ECO:0000259" key="1">
    <source>
        <dbReference type="Pfam" id="PF02538"/>
    </source>
</evidence>
<reference evidence="3" key="1">
    <citation type="submission" date="2017-11" db="EMBL/GenBank/DDBJ databases">
        <authorList>
            <person name="Kuznetsova I."/>
            <person name="Sazanova A."/>
            <person name="Chirak E."/>
            <person name="Safronova V."/>
            <person name="Willems A."/>
        </authorList>
    </citation>
    <scope>NUCLEOTIDE SEQUENCE [LARGE SCALE GENOMIC DNA]</scope>
    <source>
        <strain evidence="3">CCBAU 03422</strain>
    </source>
</reference>
<dbReference type="PANTHER" id="PTHR11365:SF23">
    <property type="entry name" value="HYPOTHETICAL 5-OXOPROLINASE (EUROFUNG)-RELATED"/>
    <property type="match status" value="1"/>
</dbReference>
<comment type="caution">
    <text evidence="2">The sequence shown here is derived from an EMBL/GenBank/DDBJ whole genome shotgun (WGS) entry which is preliminary data.</text>
</comment>
<dbReference type="EMBL" id="PGGM01000003">
    <property type="protein sequence ID" value="PSH65239.1"/>
    <property type="molecule type" value="Genomic_DNA"/>
</dbReference>
<gene>
    <name evidence="2" type="ORF">CU103_09490</name>
</gene>
<dbReference type="Proteomes" id="UP000241764">
    <property type="component" value="Unassembled WGS sequence"/>
</dbReference>
<dbReference type="GO" id="GO:0006749">
    <property type="term" value="P:glutathione metabolic process"/>
    <property type="evidence" value="ECO:0007669"/>
    <property type="project" value="TreeGrafter"/>
</dbReference>
<dbReference type="AlphaFoldDB" id="A0A2P7BFN2"/>
<dbReference type="Pfam" id="PF02538">
    <property type="entry name" value="Hydantoinase_B"/>
    <property type="match status" value="1"/>
</dbReference>
<dbReference type="GO" id="GO:0017168">
    <property type="term" value="F:5-oxoprolinase (ATP-hydrolyzing) activity"/>
    <property type="evidence" value="ECO:0007669"/>
    <property type="project" value="TreeGrafter"/>
</dbReference>
<protein>
    <submittedName>
        <fullName evidence="2">5-oxoprolinase</fullName>
    </submittedName>
</protein>